<feature type="chain" id="PRO_5043833153" evidence="2">
    <location>
        <begin position="23"/>
        <end position="554"/>
    </location>
</feature>
<feature type="region of interest" description="Disordered" evidence="1">
    <location>
        <begin position="277"/>
        <end position="296"/>
    </location>
</feature>
<accession>A0AAW0GAT4</accession>
<gene>
    <name evidence="3" type="ORF">QCA50_007334</name>
</gene>
<evidence type="ECO:0000256" key="1">
    <source>
        <dbReference type="SAM" id="MobiDB-lite"/>
    </source>
</evidence>
<dbReference type="AlphaFoldDB" id="A0AAW0GAT4"/>
<dbReference type="EMBL" id="JASBNA010000008">
    <property type="protein sequence ID" value="KAK7689542.1"/>
    <property type="molecule type" value="Genomic_DNA"/>
</dbReference>
<evidence type="ECO:0000313" key="3">
    <source>
        <dbReference type="EMBL" id="KAK7689542.1"/>
    </source>
</evidence>
<feature type="compositionally biased region" description="Basic and acidic residues" evidence="1">
    <location>
        <begin position="277"/>
        <end position="292"/>
    </location>
</feature>
<keyword evidence="2" id="KW-0732">Signal</keyword>
<keyword evidence="4" id="KW-1185">Reference proteome</keyword>
<protein>
    <submittedName>
        <fullName evidence="3">Uncharacterized protein</fullName>
    </submittedName>
</protein>
<reference evidence="3 4" key="1">
    <citation type="submission" date="2022-09" db="EMBL/GenBank/DDBJ databases">
        <authorList>
            <person name="Palmer J.M."/>
        </authorList>
    </citation>
    <scope>NUCLEOTIDE SEQUENCE [LARGE SCALE GENOMIC DNA]</scope>
    <source>
        <strain evidence="3 4">DSM 7382</strain>
    </source>
</reference>
<sequence>MAASTIANHLSILLCIADAAESNRDALNLLRTRRALYHYRHSILLRHTSIRIGGQNGIRPLQSLYNSAGTRLDSLSEKILELKLAILCCLKPEPAHGRDRCEDHQTLASMDVLVDEAQKLLQKSTKVQCLTLRQGKCEHYKSGYSLYSTAEHATLFTGLGRTARNLQSLRRLFLDCPITPELMHHLNNLSSSITHLIISTDSARYFDLLRNFRGIAPTLQQLTIAAPFSGVRMRSHDAVEFPLMRSLSIYAKLDDFSMVNTRLLARTYPNLRQMHLERSERPDSVADVRETSTETQTDPTQWKHLDYLSSEAYYIHVLGLESTVKTLCMPILDSRLPIILPICNALRPSSLHITTPVQPRSIQPQEPIKIWTASDATIIQILQASDARKARIDIRTNNPETIKRENMHSLLEEICKTSVTALYLHHEVRELYKRFQNGNVSRTFLHHQRKQRFEHARSLSHALKNGSKIEHFYYELKIIGSARHSSRLVEILEVPFRYYRHMPSKREKSKYTEGDWENSWRTTLDMQDCTCERHDAIEWDSSHLRWYEPLASDS</sequence>
<comment type="caution">
    <text evidence="3">The sequence shown here is derived from an EMBL/GenBank/DDBJ whole genome shotgun (WGS) entry which is preliminary data.</text>
</comment>
<name>A0AAW0GAT4_9APHY</name>
<organism evidence="3 4">
    <name type="scientific">Cerrena zonata</name>
    <dbReference type="NCBI Taxonomy" id="2478898"/>
    <lineage>
        <taxon>Eukaryota</taxon>
        <taxon>Fungi</taxon>
        <taxon>Dikarya</taxon>
        <taxon>Basidiomycota</taxon>
        <taxon>Agaricomycotina</taxon>
        <taxon>Agaricomycetes</taxon>
        <taxon>Polyporales</taxon>
        <taxon>Cerrenaceae</taxon>
        <taxon>Cerrena</taxon>
    </lineage>
</organism>
<feature type="signal peptide" evidence="2">
    <location>
        <begin position="1"/>
        <end position="22"/>
    </location>
</feature>
<proteinExistence type="predicted"/>
<dbReference type="Proteomes" id="UP001385951">
    <property type="component" value="Unassembled WGS sequence"/>
</dbReference>
<evidence type="ECO:0000256" key="2">
    <source>
        <dbReference type="SAM" id="SignalP"/>
    </source>
</evidence>
<evidence type="ECO:0000313" key="4">
    <source>
        <dbReference type="Proteomes" id="UP001385951"/>
    </source>
</evidence>